<evidence type="ECO:0000256" key="5">
    <source>
        <dbReference type="ARBA" id="ARBA00022691"/>
    </source>
</evidence>
<keyword evidence="8" id="KW-1185">Reference proteome</keyword>
<comment type="subcellular location">
    <subcellularLocation>
        <location evidence="6">Cytoplasm</location>
    </subcellularLocation>
</comment>
<feature type="binding site" evidence="6">
    <location>
        <position position="101"/>
    </location>
    <ligand>
        <name>S-adenosyl-L-methionine</name>
        <dbReference type="ChEBI" id="CHEBI:59789"/>
    </ligand>
</feature>
<evidence type="ECO:0000256" key="1">
    <source>
        <dbReference type="ARBA" id="ARBA00010396"/>
    </source>
</evidence>
<dbReference type="Pfam" id="PF01795">
    <property type="entry name" value="Methyltransf_5"/>
    <property type="match status" value="1"/>
</dbReference>
<dbReference type="Gene3D" id="1.10.150.170">
    <property type="entry name" value="Putative methyltransferase TM0872, insert domain"/>
    <property type="match status" value="1"/>
</dbReference>
<keyword evidence="2 6" id="KW-0698">rRNA processing</keyword>
<dbReference type="PIRSF" id="PIRSF004486">
    <property type="entry name" value="MraW"/>
    <property type="match status" value="1"/>
</dbReference>
<name>A0ABU7TJI2_9HYPH</name>
<evidence type="ECO:0000256" key="4">
    <source>
        <dbReference type="ARBA" id="ARBA00022679"/>
    </source>
</evidence>
<evidence type="ECO:0000313" key="8">
    <source>
        <dbReference type="Proteomes" id="UP001355206"/>
    </source>
</evidence>
<keyword evidence="6" id="KW-0963">Cytoplasm</keyword>
<feature type="binding site" evidence="6">
    <location>
        <position position="94"/>
    </location>
    <ligand>
        <name>S-adenosyl-L-methionine</name>
        <dbReference type="ChEBI" id="CHEBI:59789"/>
    </ligand>
</feature>
<evidence type="ECO:0000313" key="7">
    <source>
        <dbReference type="EMBL" id="MEE7489786.1"/>
    </source>
</evidence>
<reference evidence="7 8" key="1">
    <citation type="journal article" date="2012" name="Genet. Mol. Biol.">
        <title>Analysis of 16S rRNA and mxaF genes revealing insights into Methylobacterium niche-specific plant association.</title>
        <authorList>
            <person name="Dourado M.N."/>
            <person name="Andreote F.D."/>
            <person name="Dini-Andreote F."/>
            <person name="Conti R."/>
            <person name="Araujo J.M."/>
            <person name="Araujo W.L."/>
        </authorList>
    </citation>
    <scope>NUCLEOTIDE SEQUENCE [LARGE SCALE GENOMIC DNA]</scope>
    <source>
        <strain evidence="7 8">TC3-10</strain>
    </source>
</reference>
<feature type="binding site" evidence="6">
    <location>
        <position position="73"/>
    </location>
    <ligand>
        <name>S-adenosyl-L-methionine</name>
        <dbReference type="ChEBI" id="CHEBI:59789"/>
    </ligand>
</feature>
<evidence type="ECO:0000256" key="2">
    <source>
        <dbReference type="ARBA" id="ARBA00022552"/>
    </source>
</evidence>
<proteinExistence type="inferred from homology"/>
<feature type="binding site" evidence="6">
    <location>
        <begin position="27"/>
        <end position="29"/>
    </location>
    <ligand>
        <name>S-adenosyl-L-methionine</name>
        <dbReference type="ChEBI" id="CHEBI:59789"/>
    </ligand>
</feature>
<feature type="binding site" evidence="6">
    <location>
        <position position="46"/>
    </location>
    <ligand>
        <name>S-adenosyl-L-methionine</name>
        <dbReference type="ChEBI" id="CHEBI:59789"/>
    </ligand>
</feature>
<comment type="function">
    <text evidence="6">Specifically methylates the N4 position of cytidine in position 1402 (C1402) of 16S rRNA.</text>
</comment>
<dbReference type="Proteomes" id="UP001355206">
    <property type="component" value="Unassembled WGS sequence"/>
</dbReference>
<sequence length="330" mass="35042">MPVLLAEVVEALGTAGGIAVDGTFGAGGYTRALLAADPALQVVAIDRDPTAIAGGQALVAEFDGRLRLLPGRFGELDSLLAEAGIAQVDRVVLDIGVSSMQLDAPERGFSFRSDGPLDMRMGRDGPSAADLVNDADETVLADIIYHYGEERRSRAVARTILETRRRGRIETTAQLAELVAGVVRTEPGSHIHPATRTFQGLRIAVNDELGELVRALHAAERVIGPGGRLAVVTFHSLEDRIVKQFFAARSGRSAQGSRHLPGSPVETVRSFRLVTKGPVLPGEAEIARNPRARSAKLRAAERTESDVPEPLAALTALASLPDAARGGHRR</sequence>
<evidence type="ECO:0000256" key="3">
    <source>
        <dbReference type="ARBA" id="ARBA00022603"/>
    </source>
</evidence>
<dbReference type="InterPro" id="IPR029063">
    <property type="entry name" value="SAM-dependent_MTases_sf"/>
</dbReference>
<dbReference type="EMBL" id="MLCA01000001">
    <property type="protein sequence ID" value="MEE7489786.1"/>
    <property type="molecule type" value="Genomic_DNA"/>
</dbReference>
<dbReference type="HAMAP" id="MF_01007">
    <property type="entry name" value="16SrRNA_methyltr_H"/>
    <property type="match status" value="1"/>
</dbReference>
<dbReference type="PANTHER" id="PTHR11265:SF0">
    <property type="entry name" value="12S RRNA N4-METHYLCYTIDINE METHYLTRANSFERASE"/>
    <property type="match status" value="1"/>
</dbReference>
<comment type="catalytic activity">
    <reaction evidence="6">
        <text>cytidine(1402) in 16S rRNA + S-adenosyl-L-methionine = N(4)-methylcytidine(1402) in 16S rRNA + S-adenosyl-L-homocysteine + H(+)</text>
        <dbReference type="Rhea" id="RHEA:42928"/>
        <dbReference type="Rhea" id="RHEA-COMP:10286"/>
        <dbReference type="Rhea" id="RHEA-COMP:10287"/>
        <dbReference type="ChEBI" id="CHEBI:15378"/>
        <dbReference type="ChEBI" id="CHEBI:57856"/>
        <dbReference type="ChEBI" id="CHEBI:59789"/>
        <dbReference type="ChEBI" id="CHEBI:74506"/>
        <dbReference type="ChEBI" id="CHEBI:82748"/>
        <dbReference type="EC" id="2.1.1.199"/>
    </reaction>
</comment>
<gene>
    <name evidence="6" type="primary">rsmH</name>
    <name evidence="7" type="ORF">MOTC310_04600</name>
</gene>
<organism evidence="7 8">
    <name type="scientific">Methylobacterium oryzae</name>
    <dbReference type="NCBI Taxonomy" id="334852"/>
    <lineage>
        <taxon>Bacteria</taxon>
        <taxon>Pseudomonadati</taxon>
        <taxon>Pseudomonadota</taxon>
        <taxon>Alphaproteobacteria</taxon>
        <taxon>Hyphomicrobiales</taxon>
        <taxon>Methylobacteriaceae</taxon>
        <taxon>Methylobacterium</taxon>
    </lineage>
</organism>
<dbReference type="SUPFAM" id="SSF53335">
    <property type="entry name" value="S-adenosyl-L-methionine-dependent methyltransferases"/>
    <property type="match status" value="1"/>
</dbReference>
<dbReference type="Gene3D" id="3.40.50.150">
    <property type="entry name" value="Vaccinia Virus protein VP39"/>
    <property type="match status" value="1"/>
</dbReference>
<dbReference type="EC" id="2.1.1.199" evidence="6"/>
<protein>
    <recommendedName>
        <fullName evidence="6">Ribosomal RNA small subunit methyltransferase H</fullName>
        <ecNumber evidence="6">2.1.1.199</ecNumber>
    </recommendedName>
    <alternativeName>
        <fullName evidence="6">16S rRNA m(4)C1402 methyltransferase</fullName>
    </alternativeName>
    <alternativeName>
        <fullName evidence="6">rRNA (cytosine-N(4)-)-methyltransferase RsmH</fullName>
    </alternativeName>
</protein>
<dbReference type="SUPFAM" id="SSF81799">
    <property type="entry name" value="Putative methyltransferase TM0872, insert domain"/>
    <property type="match status" value="1"/>
</dbReference>
<dbReference type="NCBIfam" id="TIGR00006">
    <property type="entry name" value="16S rRNA (cytosine(1402)-N(4))-methyltransferase RsmH"/>
    <property type="match status" value="1"/>
</dbReference>
<keyword evidence="5 6" id="KW-0949">S-adenosyl-L-methionine</keyword>
<comment type="similarity">
    <text evidence="1 6">Belongs to the methyltransferase superfamily. RsmH family.</text>
</comment>
<evidence type="ECO:0000256" key="6">
    <source>
        <dbReference type="HAMAP-Rule" id="MF_01007"/>
    </source>
</evidence>
<comment type="caution">
    <text evidence="7">The sequence shown here is derived from an EMBL/GenBank/DDBJ whole genome shotgun (WGS) entry which is preliminary data.</text>
</comment>
<accession>A0ABU7TJI2</accession>
<keyword evidence="3 6" id="KW-0489">Methyltransferase</keyword>
<dbReference type="InterPro" id="IPR002903">
    <property type="entry name" value="RsmH"/>
</dbReference>
<dbReference type="PANTHER" id="PTHR11265">
    <property type="entry name" value="S-ADENOSYL-METHYLTRANSFERASE MRAW"/>
    <property type="match status" value="1"/>
</dbReference>
<keyword evidence="4 6" id="KW-0808">Transferase</keyword>
<dbReference type="InterPro" id="IPR023397">
    <property type="entry name" value="SAM-dep_MeTrfase_MraW_recog"/>
</dbReference>